<sequence length="485" mass="53314">MPGAISRKTRSVRAKTATASPKQQSASIADFARVSKLHTLGKDVTSKNASADTGRSSTIEIVLSSRKRKADDEFELVTPSKTNGSAKRPRRGAEAQTIEPSTLTTTRKRKTVTRKRNFQADEDAKSERESAEAEALLERLNIQSSPARKRTKVLNTTPRNQSHNDVELPQELVDLLDLHMAFLKTLSMQIAHNGTNTPIDLRTMCPSITQSWGKRTVTVDDIRRCIGVLAWSPVKGSTSTSTQPPFFLSDYGRGKICIDYHPDAEPGPLREQKLNMDFEANLRTIWFGRHDQNMQLFIASLPQAAIKKCASVAKAAPALEKGQRTLEELKNGIVRKKQEQEEAKAAVPALKADGTKMSLLDRIRFKETLQSQSAQGPTPAELQRRAALQRVEDVVAVIGMLCLATATGQLRMAFSMTALLTKLKDSLRTPIASEDGVCCVKLLATEIAPQWLRIVTIGGKENVVIQTTLQPSKMALQEKVAALLG</sequence>
<protein>
    <recommendedName>
        <fullName evidence="5">DNA replication factor Cdt1 C-terminal domain-containing protein</fullName>
    </recommendedName>
</protein>
<organism evidence="6 7">
    <name type="scientific">Cercophora scortea</name>
    <dbReference type="NCBI Taxonomy" id="314031"/>
    <lineage>
        <taxon>Eukaryota</taxon>
        <taxon>Fungi</taxon>
        <taxon>Dikarya</taxon>
        <taxon>Ascomycota</taxon>
        <taxon>Pezizomycotina</taxon>
        <taxon>Sordariomycetes</taxon>
        <taxon>Sordariomycetidae</taxon>
        <taxon>Sordariales</taxon>
        <taxon>Lasiosphaeriaceae</taxon>
        <taxon>Cercophora</taxon>
    </lineage>
</organism>
<dbReference type="Pfam" id="PF16679">
    <property type="entry name" value="CDT1_C"/>
    <property type="match status" value="1"/>
</dbReference>
<comment type="similarity">
    <text evidence="1">Belongs to the Cdt1 family.</text>
</comment>
<feature type="compositionally biased region" description="Polar residues" evidence="4">
    <location>
        <begin position="46"/>
        <end position="59"/>
    </location>
</feature>
<feature type="domain" description="DNA replication factor Cdt1 C-terminal" evidence="5">
    <location>
        <begin position="358"/>
        <end position="458"/>
    </location>
</feature>
<accession>A0AAE0ILR7</accession>
<evidence type="ECO:0000256" key="3">
    <source>
        <dbReference type="SAM" id="Coils"/>
    </source>
</evidence>
<feature type="compositionally biased region" description="Basic and acidic residues" evidence="4">
    <location>
        <begin position="118"/>
        <end position="131"/>
    </location>
</feature>
<keyword evidence="2" id="KW-0131">Cell cycle</keyword>
<keyword evidence="7" id="KW-1185">Reference proteome</keyword>
<feature type="compositionally biased region" description="Polar residues" evidence="4">
    <location>
        <begin position="17"/>
        <end position="27"/>
    </location>
</feature>
<dbReference type="Pfam" id="PF26121">
    <property type="entry name" value="HTH_CDT1"/>
    <property type="match status" value="1"/>
</dbReference>
<dbReference type="EMBL" id="JAUEPO010000003">
    <property type="protein sequence ID" value="KAK3327385.1"/>
    <property type="molecule type" value="Genomic_DNA"/>
</dbReference>
<dbReference type="Gene3D" id="1.10.10.1420">
    <property type="entry name" value="DNA replication factor Cdt1, C-terminal WH domain"/>
    <property type="match status" value="1"/>
</dbReference>
<name>A0AAE0ILR7_9PEZI</name>
<dbReference type="InterPro" id="IPR032054">
    <property type="entry name" value="Cdt1_C"/>
</dbReference>
<dbReference type="InterPro" id="IPR038090">
    <property type="entry name" value="Cdt1_C_WH_dom_sf"/>
</dbReference>
<feature type="region of interest" description="Disordered" evidence="4">
    <location>
        <begin position="1"/>
        <end position="132"/>
    </location>
</feature>
<reference evidence="6" key="2">
    <citation type="submission" date="2023-06" db="EMBL/GenBank/DDBJ databases">
        <authorList>
            <consortium name="Lawrence Berkeley National Laboratory"/>
            <person name="Haridas S."/>
            <person name="Hensen N."/>
            <person name="Bonometti L."/>
            <person name="Westerberg I."/>
            <person name="Brannstrom I.O."/>
            <person name="Guillou S."/>
            <person name="Cros-Aarteil S."/>
            <person name="Calhoun S."/>
            <person name="Kuo A."/>
            <person name="Mondo S."/>
            <person name="Pangilinan J."/>
            <person name="Riley R."/>
            <person name="Labutti K."/>
            <person name="Andreopoulos B."/>
            <person name="Lipzen A."/>
            <person name="Chen C."/>
            <person name="Yanf M."/>
            <person name="Daum C."/>
            <person name="Ng V."/>
            <person name="Clum A."/>
            <person name="Steindorff A."/>
            <person name="Ohm R."/>
            <person name="Martin F."/>
            <person name="Silar P."/>
            <person name="Natvig D."/>
            <person name="Lalanne C."/>
            <person name="Gautier V."/>
            <person name="Ament-Velasquez S.L."/>
            <person name="Kruys A."/>
            <person name="Hutchinson M.I."/>
            <person name="Powell A.J."/>
            <person name="Barry K."/>
            <person name="Miller A.N."/>
            <person name="Grigoriev I.V."/>
            <person name="Debuchy R."/>
            <person name="Gladieux P."/>
            <person name="Thoren M.H."/>
            <person name="Johannesson H."/>
        </authorList>
    </citation>
    <scope>NUCLEOTIDE SEQUENCE</scope>
    <source>
        <strain evidence="6">SMH4131-1</strain>
    </source>
</reference>
<keyword evidence="3" id="KW-0175">Coiled coil</keyword>
<evidence type="ECO:0000256" key="4">
    <source>
        <dbReference type="SAM" id="MobiDB-lite"/>
    </source>
</evidence>
<feature type="compositionally biased region" description="Basic residues" evidence="4">
    <location>
        <begin position="106"/>
        <end position="117"/>
    </location>
</feature>
<proteinExistence type="inferred from homology"/>
<evidence type="ECO:0000256" key="1">
    <source>
        <dbReference type="ARBA" id="ARBA00008356"/>
    </source>
</evidence>
<reference evidence="6" key="1">
    <citation type="journal article" date="2023" name="Mol. Phylogenet. Evol.">
        <title>Genome-scale phylogeny and comparative genomics of the fungal order Sordariales.</title>
        <authorList>
            <person name="Hensen N."/>
            <person name="Bonometti L."/>
            <person name="Westerberg I."/>
            <person name="Brannstrom I.O."/>
            <person name="Guillou S."/>
            <person name="Cros-Aarteil S."/>
            <person name="Calhoun S."/>
            <person name="Haridas S."/>
            <person name="Kuo A."/>
            <person name="Mondo S."/>
            <person name="Pangilinan J."/>
            <person name="Riley R."/>
            <person name="LaButti K."/>
            <person name="Andreopoulos B."/>
            <person name="Lipzen A."/>
            <person name="Chen C."/>
            <person name="Yan M."/>
            <person name="Daum C."/>
            <person name="Ng V."/>
            <person name="Clum A."/>
            <person name="Steindorff A."/>
            <person name="Ohm R.A."/>
            <person name="Martin F."/>
            <person name="Silar P."/>
            <person name="Natvig D.O."/>
            <person name="Lalanne C."/>
            <person name="Gautier V."/>
            <person name="Ament-Velasquez S.L."/>
            <person name="Kruys A."/>
            <person name="Hutchinson M.I."/>
            <person name="Powell A.J."/>
            <person name="Barry K."/>
            <person name="Miller A.N."/>
            <person name="Grigoriev I.V."/>
            <person name="Debuchy R."/>
            <person name="Gladieux P."/>
            <person name="Hiltunen Thoren M."/>
            <person name="Johannesson H."/>
        </authorList>
    </citation>
    <scope>NUCLEOTIDE SEQUENCE</scope>
    <source>
        <strain evidence="6">SMH4131-1</strain>
    </source>
</reference>
<evidence type="ECO:0000313" key="7">
    <source>
        <dbReference type="Proteomes" id="UP001286456"/>
    </source>
</evidence>
<gene>
    <name evidence="6" type="ORF">B0T19DRAFT_441378</name>
</gene>
<feature type="coiled-coil region" evidence="3">
    <location>
        <begin position="319"/>
        <end position="346"/>
    </location>
</feature>
<comment type="caution">
    <text evidence="6">The sequence shown here is derived from an EMBL/GenBank/DDBJ whole genome shotgun (WGS) entry which is preliminary data.</text>
</comment>
<evidence type="ECO:0000313" key="6">
    <source>
        <dbReference type="EMBL" id="KAK3327385.1"/>
    </source>
</evidence>
<dbReference type="Proteomes" id="UP001286456">
    <property type="component" value="Unassembled WGS sequence"/>
</dbReference>
<evidence type="ECO:0000259" key="5">
    <source>
        <dbReference type="Pfam" id="PF16679"/>
    </source>
</evidence>
<dbReference type="AlphaFoldDB" id="A0AAE0ILR7"/>
<evidence type="ECO:0000256" key="2">
    <source>
        <dbReference type="ARBA" id="ARBA00023306"/>
    </source>
</evidence>